<keyword evidence="1" id="KW-0712">Selenocysteine</keyword>
<keyword evidence="3" id="KW-0808">Transferase</keyword>
<dbReference type="STRING" id="1424294.Gferi_19040"/>
<organism evidence="3 4">
    <name type="scientific">Geosporobacter ferrireducens</name>
    <dbReference type="NCBI Taxonomy" id="1424294"/>
    <lineage>
        <taxon>Bacteria</taxon>
        <taxon>Bacillati</taxon>
        <taxon>Bacillota</taxon>
        <taxon>Clostridia</taxon>
        <taxon>Peptostreptococcales</taxon>
        <taxon>Thermotaleaceae</taxon>
        <taxon>Geosporobacter</taxon>
    </lineage>
</organism>
<dbReference type="GO" id="GO:0032259">
    <property type="term" value="P:methylation"/>
    <property type="evidence" value="ECO:0007669"/>
    <property type="project" value="UniProtKB-KW"/>
</dbReference>
<evidence type="ECO:0000256" key="1">
    <source>
        <dbReference type="ARBA" id="ARBA00022933"/>
    </source>
</evidence>
<dbReference type="KEGG" id="gfe:Gferi_19040"/>
<keyword evidence="3" id="KW-0489">Methyltransferase</keyword>
<evidence type="ECO:0000313" key="3">
    <source>
        <dbReference type="EMBL" id="AOT71439.1"/>
    </source>
</evidence>
<protein>
    <submittedName>
        <fullName evidence="3">Beta-aspartate methyltransferase</fullName>
    </submittedName>
</protein>
<dbReference type="NCBIfam" id="TIGR01918">
    <property type="entry name" value="various_sel_PB"/>
    <property type="match status" value="1"/>
</dbReference>
<name>A0A1D8GKK8_9FIRM</name>
<dbReference type="Proteomes" id="UP000095743">
    <property type="component" value="Chromosome"/>
</dbReference>
<evidence type="ECO:0000313" key="4">
    <source>
        <dbReference type="Proteomes" id="UP000095743"/>
    </source>
</evidence>
<dbReference type="Pfam" id="PF07355">
    <property type="entry name" value="GRDB"/>
    <property type="match status" value="1"/>
</dbReference>
<accession>A0A1D8GKK8</accession>
<proteinExistence type="predicted"/>
<keyword evidence="4" id="KW-1185">Reference proteome</keyword>
<sequence>MRILYYINQFFAGIGGEDKADSSLFFVEEPIGPAAGLCSLLDEKFTVPVVAVCGDNYFNSNKDEVLRRIVDKAKEYRVDIIIAGPAFNSGRYGQACGAICEAAAKELQIPGITGMYEDNPMVESYRRQVYILPTSAKATGMKEALFKIAKFIQKIAANEPLGPAREEGYIPRGIRKLVYRQEEAAKRLVDMLEAKLKGQPFITELPIQKIDKVAPALPVASLKEATIALVTTGGLVPRGNPDRIRSFGAEIWKTYEISGKQMLDSSEYETIHGGYNPNFINMNPNYVVPVGIMREMEAEGLIGRLHNRFYSTSGVGAAVNACQKDGQEIAALLRQEKVDGVILTST</sequence>
<evidence type="ECO:0000256" key="2">
    <source>
        <dbReference type="ARBA" id="ARBA00023002"/>
    </source>
</evidence>
<dbReference type="GO" id="GO:0008168">
    <property type="term" value="F:methyltransferase activity"/>
    <property type="evidence" value="ECO:0007669"/>
    <property type="project" value="UniProtKB-KW"/>
</dbReference>
<gene>
    <name evidence="3" type="ORF">Gferi_19040</name>
</gene>
<dbReference type="InterPro" id="IPR010187">
    <property type="entry name" value="Various_sel_PB"/>
</dbReference>
<reference evidence="3 4" key="1">
    <citation type="submission" date="2016-09" db="EMBL/GenBank/DDBJ databases">
        <title>Genomic analysis reveals versatility of anaerobic energy metabolism of Geosporobacter ferrireducens IRF9 of phylum Firmicutes.</title>
        <authorList>
            <person name="Kim S.-J."/>
        </authorList>
    </citation>
    <scope>NUCLEOTIDE SEQUENCE [LARGE SCALE GENOMIC DNA]</scope>
    <source>
        <strain evidence="3 4">IRF9</strain>
    </source>
</reference>
<dbReference type="GO" id="GO:0050485">
    <property type="term" value="F:oxidoreductase activity, acting on X-H and Y-H to form an X-Y bond, with a disulfide as acceptor"/>
    <property type="evidence" value="ECO:0007669"/>
    <property type="project" value="InterPro"/>
</dbReference>
<keyword evidence="2" id="KW-0560">Oxidoreductase</keyword>
<dbReference type="EMBL" id="CP017269">
    <property type="protein sequence ID" value="AOT71439.1"/>
    <property type="molecule type" value="Genomic_DNA"/>
</dbReference>
<dbReference type="AlphaFoldDB" id="A0A1D8GKK8"/>